<evidence type="ECO:0008006" key="3">
    <source>
        <dbReference type="Google" id="ProtNLM"/>
    </source>
</evidence>
<organism evidence="1 2">
    <name type="scientific">Desulfosarcina widdelii</name>
    <dbReference type="NCBI Taxonomy" id="947919"/>
    <lineage>
        <taxon>Bacteria</taxon>
        <taxon>Pseudomonadati</taxon>
        <taxon>Thermodesulfobacteriota</taxon>
        <taxon>Desulfobacteria</taxon>
        <taxon>Desulfobacterales</taxon>
        <taxon>Desulfosarcinaceae</taxon>
        <taxon>Desulfosarcina</taxon>
    </lineage>
</organism>
<dbReference type="InterPro" id="IPR025961">
    <property type="entry name" value="Metal_resist"/>
</dbReference>
<sequence length="164" mass="18966">MKINKNFIFGLVAVSIFGIAAVAFAHGGRGYRSHMGNYENHMMGPGYGVHMMRLDAYEGSYRRGYGAWGDLSDEDAARLSASREKFYKYTRELRDRIEENEIALRKEWDQVDPDQDKIFDLQKEISSVRGDLDEQALAHQFEVRKLLPANYRGTGYDYSRGYCW</sequence>
<dbReference type="Pfam" id="PF13801">
    <property type="entry name" value="Metal_resist"/>
    <property type="match status" value="1"/>
</dbReference>
<protein>
    <recommendedName>
        <fullName evidence="3">Zinc resistance-associated protein</fullName>
    </recommendedName>
</protein>
<proteinExistence type="predicted"/>
<dbReference type="RefSeq" id="WP_155306155.1">
    <property type="nucleotide sequence ID" value="NZ_AP021875.1"/>
</dbReference>
<gene>
    <name evidence="1" type="ORF">DSCW_48230</name>
</gene>
<reference evidence="1 2" key="1">
    <citation type="submission" date="2019-11" db="EMBL/GenBank/DDBJ databases">
        <title>Comparative genomics of hydrocarbon-degrading Desulfosarcina strains.</title>
        <authorList>
            <person name="Watanabe M."/>
            <person name="Kojima H."/>
            <person name="Fukui M."/>
        </authorList>
    </citation>
    <scope>NUCLEOTIDE SEQUENCE [LARGE SCALE GENOMIC DNA]</scope>
    <source>
        <strain evidence="1 2">PP31</strain>
    </source>
</reference>
<evidence type="ECO:0000313" key="1">
    <source>
        <dbReference type="EMBL" id="BBO77406.1"/>
    </source>
</evidence>
<dbReference type="Gene3D" id="1.20.120.1490">
    <property type="match status" value="1"/>
</dbReference>
<dbReference type="EMBL" id="AP021875">
    <property type="protein sequence ID" value="BBO77406.1"/>
    <property type="molecule type" value="Genomic_DNA"/>
</dbReference>
<evidence type="ECO:0000313" key="2">
    <source>
        <dbReference type="Proteomes" id="UP000427769"/>
    </source>
</evidence>
<keyword evidence="2" id="KW-1185">Reference proteome</keyword>
<dbReference type="Proteomes" id="UP000427769">
    <property type="component" value="Chromosome"/>
</dbReference>
<accession>A0A5K7Z6I2</accession>
<name>A0A5K7Z6I2_9BACT</name>
<dbReference type="AlphaFoldDB" id="A0A5K7Z6I2"/>
<dbReference type="KEGG" id="dwd:DSCW_48230"/>